<reference evidence="2 3" key="1">
    <citation type="submission" date="2019-05" db="EMBL/GenBank/DDBJ databases">
        <authorList>
            <consortium name="Pathogen Informatics"/>
        </authorList>
    </citation>
    <scope>NUCLEOTIDE SEQUENCE [LARGE SCALE GENOMIC DNA]</scope>
    <source>
        <strain evidence="2 3">NCTC11429</strain>
    </source>
</reference>
<name>A0A4U9UTC2_9SPHI</name>
<protein>
    <submittedName>
        <fullName evidence="2">Competence protein ComM</fullName>
    </submittedName>
</protein>
<dbReference type="KEGG" id="stha:NCTC11429_01798"/>
<dbReference type="RefSeq" id="WP_081817935.1">
    <property type="nucleotide sequence ID" value="NZ_LR590484.1"/>
</dbReference>
<dbReference type="InterPro" id="IPR045006">
    <property type="entry name" value="CHLI-like"/>
</dbReference>
<evidence type="ECO:0000313" key="3">
    <source>
        <dbReference type="Proteomes" id="UP000308196"/>
    </source>
</evidence>
<sequence>MFKTQTGQRFESLQDIHCNAQMSTKLTREICKVDEPGKKLLKTAISRLNLSARAYDRILKVARTIADMEGSPQIKNHHLAEAIQYRSLDRETWGGRF</sequence>
<dbReference type="Pfam" id="PF13335">
    <property type="entry name" value="Mg_chelatase_C"/>
    <property type="match status" value="1"/>
</dbReference>
<gene>
    <name evidence="2" type="primary">comM_1</name>
    <name evidence="2" type="ORF">NCTC11429_01798</name>
</gene>
<dbReference type="PANTHER" id="PTHR32039:SF7">
    <property type="entry name" value="COMPETENCE PROTEIN COMM"/>
    <property type="match status" value="1"/>
</dbReference>
<accession>A0A4U9UTC2</accession>
<dbReference type="EMBL" id="LR590484">
    <property type="protein sequence ID" value="VTR37016.1"/>
    <property type="molecule type" value="Genomic_DNA"/>
</dbReference>
<evidence type="ECO:0000259" key="1">
    <source>
        <dbReference type="Pfam" id="PF13335"/>
    </source>
</evidence>
<dbReference type="InterPro" id="IPR025158">
    <property type="entry name" value="Mg_chelat-rel_C"/>
</dbReference>
<dbReference type="AlphaFoldDB" id="A0A4U9UTC2"/>
<dbReference type="GeneID" id="78462548"/>
<dbReference type="PANTHER" id="PTHR32039">
    <property type="entry name" value="MAGNESIUM-CHELATASE SUBUNIT CHLI"/>
    <property type="match status" value="1"/>
</dbReference>
<dbReference type="Gene3D" id="3.40.50.300">
    <property type="entry name" value="P-loop containing nucleotide triphosphate hydrolases"/>
    <property type="match status" value="1"/>
</dbReference>
<proteinExistence type="predicted"/>
<feature type="domain" description="Mg chelatase-related protein C-terminal" evidence="1">
    <location>
        <begin position="8"/>
        <end position="86"/>
    </location>
</feature>
<dbReference type="Proteomes" id="UP000308196">
    <property type="component" value="Chromosome"/>
</dbReference>
<evidence type="ECO:0000313" key="2">
    <source>
        <dbReference type="EMBL" id="VTR37016.1"/>
    </source>
</evidence>
<organism evidence="2 3">
    <name type="scientific">Sphingobacterium thalpophilum</name>
    <dbReference type="NCBI Taxonomy" id="259"/>
    <lineage>
        <taxon>Bacteria</taxon>
        <taxon>Pseudomonadati</taxon>
        <taxon>Bacteroidota</taxon>
        <taxon>Sphingobacteriia</taxon>
        <taxon>Sphingobacteriales</taxon>
        <taxon>Sphingobacteriaceae</taxon>
        <taxon>Sphingobacterium</taxon>
    </lineage>
</organism>
<dbReference type="InterPro" id="IPR027417">
    <property type="entry name" value="P-loop_NTPase"/>
</dbReference>